<dbReference type="GO" id="GO:0008477">
    <property type="term" value="F:purine nucleosidase activity"/>
    <property type="evidence" value="ECO:0007669"/>
    <property type="project" value="TreeGrafter"/>
</dbReference>
<evidence type="ECO:0000259" key="3">
    <source>
        <dbReference type="Pfam" id="PF01156"/>
    </source>
</evidence>
<dbReference type="PANTHER" id="PTHR12304:SF4">
    <property type="entry name" value="URIDINE NUCLEOSIDASE"/>
    <property type="match status" value="1"/>
</dbReference>
<keyword evidence="2" id="KW-0326">Glycosidase</keyword>
<dbReference type="Pfam" id="PF01156">
    <property type="entry name" value="IU_nuc_hydro"/>
    <property type="match status" value="1"/>
</dbReference>
<feature type="domain" description="Inosine/uridine-preferring nucleoside hydrolase" evidence="3">
    <location>
        <begin position="4"/>
        <end position="309"/>
    </location>
</feature>
<gene>
    <name evidence="4" type="ORF">SAMN05421869_117118</name>
</gene>
<evidence type="ECO:0000256" key="1">
    <source>
        <dbReference type="ARBA" id="ARBA00022801"/>
    </source>
</evidence>
<dbReference type="STRING" id="633440.SAMN05421869_117118"/>
<organism evidence="4 5">
    <name type="scientific">Nonomuraea jiangxiensis</name>
    <dbReference type="NCBI Taxonomy" id="633440"/>
    <lineage>
        <taxon>Bacteria</taxon>
        <taxon>Bacillati</taxon>
        <taxon>Actinomycetota</taxon>
        <taxon>Actinomycetes</taxon>
        <taxon>Streptosporangiales</taxon>
        <taxon>Streptosporangiaceae</taxon>
        <taxon>Nonomuraea</taxon>
    </lineage>
</organism>
<dbReference type="GO" id="GO:0005829">
    <property type="term" value="C:cytosol"/>
    <property type="evidence" value="ECO:0007669"/>
    <property type="project" value="TreeGrafter"/>
</dbReference>
<dbReference type="Proteomes" id="UP000199202">
    <property type="component" value="Unassembled WGS sequence"/>
</dbReference>
<dbReference type="InterPro" id="IPR023186">
    <property type="entry name" value="IUNH"/>
</dbReference>
<dbReference type="EMBL" id="FNDJ01000017">
    <property type="protein sequence ID" value="SDK62480.1"/>
    <property type="molecule type" value="Genomic_DNA"/>
</dbReference>
<evidence type="ECO:0000256" key="2">
    <source>
        <dbReference type="ARBA" id="ARBA00023295"/>
    </source>
</evidence>
<keyword evidence="1 4" id="KW-0378">Hydrolase</keyword>
<dbReference type="GO" id="GO:0006152">
    <property type="term" value="P:purine nucleoside catabolic process"/>
    <property type="evidence" value="ECO:0007669"/>
    <property type="project" value="TreeGrafter"/>
</dbReference>
<evidence type="ECO:0000313" key="5">
    <source>
        <dbReference type="Proteomes" id="UP000199202"/>
    </source>
</evidence>
<dbReference type="RefSeq" id="WP_090940783.1">
    <property type="nucleotide sequence ID" value="NZ_FNDJ01000017.1"/>
</dbReference>
<dbReference type="SUPFAM" id="SSF53590">
    <property type="entry name" value="Nucleoside hydrolase"/>
    <property type="match status" value="1"/>
</dbReference>
<dbReference type="Gene3D" id="3.90.245.10">
    <property type="entry name" value="Ribonucleoside hydrolase-like"/>
    <property type="match status" value="1"/>
</dbReference>
<dbReference type="AlphaFoldDB" id="A0A1G9DF59"/>
<sequence length="320" mass="32987">MKDLILDVDTGVDDALAIIFAVRHPGLRLRAVTCVAGNAGLDQVVSNTLKVLDAAGAPADVPVSAGADRPLVERARDAGHIHGADGLADLGLPASARTASSRPALELLRDTVLSAPEPVVIAGLAPLTNLALLLRAYPEVAGNIERLVVMGGSASIGNATPVAEFNVWHDPEAAAIVMDSGVPVTMYGLDVYYHVSVDADTCAALSEHEEPGTRLAGRLLLHQIAICGVDPRVAGDGLLGDAGALCALADPAGLTTERLPVSVELAPGRSRGQTLVDRRTIPGEDVAHGLAEPAPGIDVALGVDAPRYRKLFLETVVARP</sequence>
<protein>
    <submittedName>
        <fullName evidence="4">Pyrimidine-specific ribonucleoside hydrolase</fullName>
    </submittedName>
</protein>
<accession>A0A1G9DF59</accession>
<keyword evidence="5" id="KW-1185">Reference proteome</keyword>
<evidence type="ECO:0000313" key="4">
    <source>
        <dbReference type="EMBL" id="SDK62480.1"/>
    </source>
</evidence>
<dbReference type="OrthoDB" id="9797882at2"/>
<dbReference type="PANTHER" id="PTHR12304">
    <property type="entry name" value="INOSINE-URIDINE PREFERRING NUCLEOSIDE HYDROLASE"/>
    <property type="match status" value="1"/>
</dbReference>
<proteinExistence type="predicted"/>
<name>A0A1G9DF59_9ACTN</name>
<reference evidence="4 5" key="1">
    <citation type="submission" date="2016-10" db="EMBL/GenBank/DDBJ databases">
        <authorList>
            <person name="de Groot N.N."/>
        </authorList>
    </citation>
    <scope>NUCLEOTIDE SEQUENCE [LARGE SCALE GENOMIC DNA]</scope>
    <source>
        <strain evidence="4 5">CGMCC 4.6533</strain>
    </source>
</reference>
<dbReference type="InterPro" id="IPR001910">
    <property type="entry name" value="Inosine/uridine_hydrolase_dom"/>
</dbReference>
<dbReference type="InterPro" id="IPR036452">
    <property type="entry name" value="Ribo_hydro-like"/>
</dbReference>